<keyword evidence="1" id="KW-1133">Transmembrane helix</keyword>
<evidence type="ECO:0000256" key="1">
    <source>
        <dbReference type="SAM" id="Phobius"/>
    </source>
</evidence>
<reference evidence="2 3" key="1">
    <citation type="submission" date="2021-06" db="EMBL/GenBank/DDBJ databases">
        <title>Faecalicatena sp. nov. isolated from porcine feces.</title>
        <authorList>
            <person name="Oh B.S."/>
            <person name="Lee J.H."/>
        </authorList>
    </citation>
    <scope>NUCLEOTIDE SEQUENCE [LARGE SCALE GENOMIC DNA]</scope>
    <source>
        <strain evidence="2 3">AGMB00832</strain>
    </source>
</reference>
<keyword evidence="3" id="KW-1185">Reference proteome</keyword>
<comment type="caution">
    <text evidence="2">The sequence shown here is derived from an EMBL/GenBank/DDBJ whole genome shotgun (WGS) entry which is preliminary data.</text>
</comment>
<accession>A0ABS6D119</accession>
<feature type="transmembrane region" description="Helical" evidence="1">
    <location>
        <begin position="12"/>
        <end position="31"/>
    </location>
</feature>
<proteinExistence type="predicted"/>
<dbReference type="EMBL" id="JABACJ020000003">
    <property type="protein sequence ID" value="MBU3875285.1"/>
    <property type="molecule type" value="Genomic_DNA"/>
</dbReference>
<dbReference type="Proteomes" id="UP000723714">
    <property type="component" value="Unassembled WGS sequence"/>
</dbReference>
<name>A0ABS6D119_9FIRM</name>
<evidence type="ECO:0000313" key="3">
    <source>
        <dbReference type="Proteomes" id="UP000723714"/>
    </source>
</evidence>
<keyword evidence="1" id="KW-0472">Membrane</keyword>
<protein>
    <recommendedName>
        <fullName evidence="4">Cyclic lactone autoinducer peptide</fullName>
    </recommendedName>
</protein>
<gene>
    <name evidence="2" type="ORF">HGO97_005570</name>
</gene>
<organism evidence="2 3">
    <name type="scientific">Faecalicatena faecalis</name>
    <dbReference type="NCBI Taxonomy" id="2726362"/>
    <lineage>
        <taxon>Bacteria</taxon>
        <taxon>Bacillati</taxon>
        <taxon>Bacillota</taxon>
        <taxon>Clostridia</taxon>
        <taxon>Lachnospirales</taxon>
        <taxon>Lachnospiraceae</taxon>
        <taxon>Faecalicatena</taxon>
    </lineage>
</organism>
<evidence type="ECO:0008006" key="4">
    <source>
        <dbReference type="Google" id="ProtNLM"/>
    </source>
</evidence>
<evidence type="ECO:0000313" key="2">
    <source>
        <dbReference type="EMBL" id="MBU3875285.1"/>
    </source>
</evidence>
<sequence>MTMKKRVCKILKTVVVVFAVLFGLSVVVYYFNLDMKMAAQLQKIMDKVYDRRKRDRRL</sequence>
<keyword evidence="1" id="KW-0812">Transmembrane</keyword>